<dbReference type="AlphaFoldDB" id="A0A0A9PQR3"/>
<dbReference type="InterPro" id="IPR056592">
    <property type="entry name" value="Beta-prop_At3g26010-like"/>
</dbReference>
<accession>A0A0A9PQR3</accession>
<proteinExistence type="predicted"/>
<sequence>MSFCSCWRFGFRHIMRVEIYSSETGGWIFRQSEWGDSTKVEDHAEYVFFNGTPYAITTALSLITVDTEGKTWRKIRMPHRYMRPRIKADEAFIAHSQGCLYAMHIDYRKDNQLSVWAFEADGNEQWALKHTTSITQLLGRHQSGCNQFYRLVAAHPERNVLFLTGGMRNELMSYDMGNQEVHAICTLRKYFEAPMVPYIPCFAEWPLDGH</sequence>
<feature type="domain" description="F-box protein At3g26010-like beta-propeller" evidence="1">
    <location>
        <begin position="14"/>
        <end position="182"/>
    </location>
</feature>
<dbReference type="EMBL" id="GBRH01281309">
    <property type="protein sequence ID" value="JAD16586.1"/>
    <property type="molecule type" value="Transcribed_RNA"/>
</dbReference>
<reference evidence="2" key="2">
    <citation type="journal article" date="2015" name="Data Brief">
        <title>Shoot transcriptome of the giant reed, Arundo donax.</title>
        <authorList>
            <person name="Barrero R.A."/>
            <person name="Guerrero F.D."/>
            <person name="Moolhuijzen P."/>
            <person name="Goolsby J.A."/>
            <person name="Tidwell J."/>
            <person name="Bellgard S.E."/>
            <person name="Bellgard M.I."/>
        </authorList>
    </citation>
    <scope>NUCLEOTIDE SEQUENCE</scope>
    <source>
        <tissue evidence="2">Shoot tissue taken approximately 20 cm above the soil surface</tissue>
    </source>
</reference>
<dbReference type="PANTHER" id="PTHR35546">
    <property type="entry name" value="F-BOX PROTEIN INTERACTION DOMAIN PROTEIN-RELATED"/>
    <property type="match status" value="1"/>
</dbReference>
<reference evidence="2" key="1">
    <citation type="submission" date="2014-09" db="EMBL/GenBank/DDBJ databases">
        <authorList>
            <person name="Magalhaes I.L.F."/>
            <person name="Oliveira U."/>
            <person name="Santos F.R."/>
            <person name="Vidigal T.H.D.A."/>
            <person name="Brescovit A.D."/>
            <person name="Santos A.J."/>
        </authorList>
    </citation>
    <scope>NUCLEOTIDE SEQUENCE</scope>
    <source>
        <tissue evidence="2">Shoot tissue taken approximately 20 cm above the soil surface</tissue>
    </source>
</reference>
<dbReference type="InterPro" id="IPR055290">
    <property type="entry name" value="At3g26010-like"/>
</dbReference>
<protein>
    <recommendedName>
        <fullName evidence="1">F-box protein At3g26010-like beta-propeller domain-containing protein</fullName>
    </recommendedName>
</protein>
<dbReference type="PANTHER" id="PTHR35546:SF48">
    <property type="entry name" value="F-BOX DOMAIN-CONTAINING PROTEIN"/>
    <property type="match status" value="1"/>
</dbReference>
<evidence type="ECO:0000313" key="2">
    <source>
        <dbReference type="EMBL" id="JAD16586.1"/>
    </source>
</evidence>
<name>A0A0A9PQR3_ARUDO</name>
<dbReference type="Pfam" id="PF24750">
    <property type="entry name" value="b-prop_At3g26010-like"/>
    <property type="match status" value="1"/>
</dbReference>
<evidence type="ECO:0000259" key="1">
    <source>
        <dbReference type="Pfam" id="PF24750"/>
    </source>
</evidence>
<organism evidence="2">
    <name type="scientific">Arundo donax</name>
    <name type="common">Giant reed</name>
    <name type="synonym">Donax arundinaceus</name>
    <dbReference type="NCBI Taxonomy" id="35708"/>
    <lineage>
        <taxon>Eukaryota</taxon>
        <taxon>Viridiplantae</taxon>
        <taxon>Streptophyta</taxon>
        <taxon>Embryophyta</taxon>
        <taxon>Tracheophyta</taxon>
        <taxon>Spermatophyta</taxon>
        <taxon>Magnoliopsida</taxon>
        <taxon>Liliopsida</taxon>
        <taxon>Poales</taxon>
        <taxon>Poaceae</taxon>
        <taxon>PACMAD clade</taxon>
        <taxon>Arundinoideae</taxon>
        <taxon>Arundineae</taxon>
        <taxon>Arundo</taxon>
    </lineage>
</organism>